<dbReference type="PANTHER" id="PTHR30065:SF1">
    <property type="entry name" value="SURFACE PRESENTATION OF ANTIGENS PROTEIN SPAR"/>
    <property type="match status" value="1"/>
</dbReference>
<evidence type="ECO:0000256" key="5">
    <source>
        <dbReference type="ARBA" id="ARBA00022989"/>
    </source>
</evidence>
<dbReference type="Proteomes" id="UP000000238">
    <property type="component" value="Chromosome"/>
</dbReference>
<dbReference type="RefSeq" id="WP_011398859.1">
    <property type="nucleotide sequence ID" value="NC_007645.1"/>
</dbReference>
<reference evidence="8 9" key="1">
    <citation type="journal article" date="2005" name="Nucleic Acids Res.">
        <title>Genomic blueprint of Hahella chejuensis, a marine microbe producing an algicidal agent.</title>
        <authorList>
            <person name="Jeong H."/>
            <person name="Yim J.H."/>
            <person name="Lee C."/>
            <person name="Choi S.-H."/>
            <person name="Park Y.K."/>
            <person name="Yoon S.H."/>
            <person name="Hur C.-G."/>
            <person name="Kang H.-Y."/>
            <person name="Kim D."/>
            <person name="Lee H.H."/>
            <person name="Park K.H."/>
            <person name="Park S.-H."/>
            <person name="Park H.-S."/>
            <person name="Lee H.K."/>
            <person name="Oh T.K."/>
            <person name="Kim J.F."/>
        </authorList>
    </citation>
    <scope>NUCLEOTIDE SEQUENCE [LARGE SCALE GENOMIC DNA]</scope>
    <source>
        <strain evidence="8 9">KCTC 2396</strain>
    </source>
</reference>
<dbReference type="HOGENOM" id="CLU_063626_0_2_6"/>
<evidence type="ECO:0000313" key="8">
    <source>
        <dbReference type="EMBL" id="ABC31794.1"/>
    </source>
</evidence>
<proteinExistence type="inferred from homology"/>
<sequence>MMTHLMSDTLTLFMFTVPRLLAAMSVMPFLSKSFFGGTLIRNGVVLSLSLFLFPIVDEGYKPETMAPFMYALIILKEVIIGFCLGWLAALPFWALEAVGFFIDNQRGSTMASAMNPLTGSQASPVGILFVQTFTTLFFLGGNFLTLMGAIYASYHAWPIFSFFPRIELSAAGFFFAQLDYFMSIVVLFAAPLIACMFLAEFGLGLVSRFAPQLNVFFLSMPIKSLVCMVMLTFYVGVLMRIFDERYLRTFDLFKQLNVLWGS</sequence>
<dbReference type="OrthoDB" id="9807748at2"/>
<dbReference type="PANTHER" id="PTHR30065">
    <property type="entry name" value="FLAGELLAR BIOSYNTHETIC PROTEIN FLIR"/>
    <property type="match status" value="1"/>
</dbReference>
<gene>
    <name evidence="8" type="primary">yscT</name>
    <name evidence="8" type="ordered locus">HCH_05113</name>
</gene>
<dbReference type="GO" id="GO:0005886">
    <property type="term" value="C:plasma membrane"/>
    <property type="evidence" value="ECO:0007669"/>
    <property type="project" value="UniProtKB-SubCell"/>
</dbReference>
<dbReference type="GO" id="GO:0006605">
    <property type="term" value="P:protein targeting"/>
    <property type="evidence" value="ECO:0007669"/>
    <property type="project" value="UniProtKB-UniRule"/>
</dbReference>
<comment type="subcellular location">
    <subcellularLocation>
        <location evidence="1 7">Cell membrane</location>
        <topology evidence="1 7">Multi-pass membrane protein</topology>
    </subcellularLocation>
</comment>
<feature type="transmembrane region" description="Helical" evidence="7">
    <location>
        <begin position="181"/>
        <end position="203"/>
    </location>
</feature>
<dbReference type="STRING" id="349521.HCH_05113"/>
<evidence type="ECO:0000256" key="1">
    <source>
        <dbReference type="ARBA" id="ARBA00004651"/>
    </source>
</evidence>
<evidence type="ECO:0000256" key="2">
    <source>
        <dbReference type="ARBA" id="ARBA00009772"/>
    </source>
</evidence>
<feature type="transmembrane region" description="Helical" evidence="7">
    <location>
        <begin position="125"/>
        <end position="144"/>
    </location>
</feature>
<protein>
    <submittedName>
        <fullName evidence="8">Type III secretory pathway, component EscT</fullName>
    </submittedName>
</protein>
<evidence type="ECO:0000256" key="4">
    <source>
        <dbReference type="ARBA" id="ARBA00022692"/>
    </source>
</evidence>
<dbReference type="PRINTS" id="PR00953">
    <property type="entry name" value="TYPE3IMRPROT"/>
</dbReference>
<evidence type="ECO:0000256" key="6">
    <source>
        <dbReference type="ARBA" id="ARBA00023136"/>
    </source>
</evidence>
<evidence type="ECO:0000313" key="9">
    <source>
        <dbReference type="Proteomes" id="UP000000238"/>
    </source>
</evidence>
<dbReference type="InterPro" id="IPR002010">
    <property type="entry name" value="T3SS_IM_R"/>
</dbReference>
<dbReference type="KEGG" id="hch:HCH_05113"/>
<dbReference type="NCBIfam" id="TIGR01401">
    <property type="entry name" value="fliR_like_III"/>
    <property type="match status" value="1"/>
</dbReference>
<keyword evidence="4 7" id="KW-0812">Transmembrane</keyword>
<keyword evidence="3 7" id="KW-1003">Cell membrane</keyword>
<keyword evidence="9" id="KW-1185">Reference proteome</keyword>
<keyword evidence="6 7" id="KW-0472">Membrane</keyword>
<dbReference type="EMBL" id="CP000155">
    <property type="protein sequence ID" value="ABC31794.1"/>
    <property type="molecule type" value="Genomic_DNA"/>
</dbReference>
<dbReference type="eggNOG" id="COG4791">
    <property type="taxonomic scope" value="Bacteria"/>
</dbReference>
<evidence type="ECO:0000256" key="7">
    <source>
        <dbReference type="RuleBase" id="RU362072"/>
    </source>
</evidence>
<keyword evidence="5 7" id="KW-1133">Transmembrane helix</keyword>
<dbReference type="AlphaFoldDB" id="Q2SC30"/>
<feature type="transmembrane region" description="Helical" evidence="7">
    <location>
        <begin position="215"/>
        <end position="242"/>
    </location>
</feature>
<accession>Q2SC30</accession>
<dbReference type="Pfam" id="PF01311">
    <property type="entry name" value="Bac_export_1"/>
    <property type="match status" value="1"/>
</dbReference>
<name>Q2SC30_HAHCH</name>
<organism evidence="8 9">
    <name type="scientific">Hahella chejuensis (strain KCTC 2396)</name>
    <dbReference type="NCBI Taxonomy" id="349521"/>
    <lineage>
        <taxon>Bacteria</taxon>
        <taxon>Pseudomonadati</taxon>
        <taxon>Pseudomonadota</taxon>
        <taxon>Gammaproteobacteria</taxon>
        <taxon>Oceanospirillales</taxon>
        <taxon>Hahellaceae</taxon>
        <taxon>Hahella</taxon>
    </lineage>
</organism>
<feature type="transmembrane region" description="Helical" evidence="7">
    <location>
        <begin position="38"/>
        <end position="56"/>
    </location>
</feature>
<feature type="transmembrane region" description="Helical" evidence="7">
    <location>
        <begin position="68"/>
        <end position="94"/>
    </location>
</feature>
<evidence type="ECO:0000256" key="3">
    <source>
        <dbReference type="ARBA" id="ARBA00022475"/>
    </source>
</evidence>
<dbReference type="InterPro" id="IPR006304">
    <property type="entry name" value="T3SS_SpaR/YscT"/>
</dbReference>
<comment type="similarity">
    <text evidence="2 7">Belongs to the FliR/MopE/SpaR family.</text>
</comment>